<evidence type="ECO:0000259" key="3">
    <source>
        <dbReference type="Pfam" id="PF00930"/>
    </source>
</evidence>
<feature type="signal peptide" evidence="1">
    <location>
        <begin position="1"/>
        <end position="22"/>
    </location>
</feature>
<dbReference type="Pfam" id="PF00326">
    <property type="entry name" value="Peptidase_S9"/>
    <property type="match status" value="1"/>
</dbReference>
<feature type="domain" description="Dipeptidylpeptidase IV N-terminal" evidence="3">
    <location>
        <begin position="110"/>
        <end position="460"/>
    </location>
</feature>
<dbReference type="Gene3D" id="2.140.10.30">
    <property type="entry name" value="Dipeptidylpeptidase IV, N-terminal domain"/>
    <property type="match status" value="1"/>
</dbReference>
<reference evidence="4" key="1">
    <citation type="submission" date="2023-06" db="EMBL/GenBank/DDBJ databases">
        <title>Genomic of Parafulvivirga corallium.</title>
        <authorList>
            <person name="Wang G."/>
        </authorList>
    </citation>
    <scope>NUCLEOTIDE SEQUENCE</scope>
    <source>
        <strain evidence="4">BMA10</strain>
    </source>
</reference>
<accession>A0ABT8KH91</accession>
<comment type="caution">
    <text evidence="4">The sequence shown here is derived from an EMBL/GenBank/DDBJ whole genome shotgun (WGS) entry which is preliminary data.</text>
</comment>
<feature type="domain" description="Peptidase S9 prolyl oligopeptidase catalytic" evidence="2">
    <location>
        <begin position="551"/>
        <end position="745"/>
    </location>
</feature>
<dbReference type="PANTHER" id="PTHR11731">
    <property type="entry name" value="PROTEASE FAMILY S9B,C DIPEPTIDYL-PEPTIDASE IV-RELATED"/>
    <property type="match status" value="1"/>
</dbReference>
<proteinExistence type="predicted"/>
<dbReference type="SUPFAM" id="SSF53474">
    <property type="entry name" value="alpha/beta-Hydrolases"/>
    <property type="match status" value="1"/>
</dbReference>
<gene>
    <name evidence="4" type="ORF">QQ008_01905</name>
</gene>
<dbReference type="EMBL" id="JAUJEA010000001">
    <property type="protein sequence ID" value="MDN5200086.1"/>
    <property type="molecule type" value="Genomic_DNA"/>
</dbReference>
<feature type="chain" id="PRO_5045251452" evidence="1">
    <location>
        <begin position="23"/>
        <end position="753"/>
    </location>
</feature>
<dbReference type="RefSeq" id="WP_346750113.1">
    <property type="nucleotide sequence ID" value="NZ_JAUJEA010000001.1"/>
</dbReference>
<evidence type="ECO:0000259" key="2">
    <source>
        <dbReference type="Pfam" id="PF00326"/>
    </source>
</evidence>
<dbReference type="Proteomes" id="UP001172082">
    <property type="component" value="Unassembled WGS sequence"/>
</dbReference>
<evidence type="ECO:0000313" key="5">
    <source>
        <dbReference type="Proteomes" id="UP001172082"/>
    </source>
</evidence>
<dbReference type="InterPro" id="IPR002469">
    <property type="entry name" value="Peptidase_S9B_N"/>
</dbReference>
<keyword evidence="5" id="KW-1185">Reference proteome</keyword>
<name>A0ABT8KH91_9BACT</name>
<organism evidence="4 5">
    <name type="scientific">Splendidivirga corallicola</name>
    <dbReference type="NCBI Taxonomy" id="3051826"/>
    <lineage>
        <taxon>Bacteria</taxon>
        <taxon>Pseudomonadati</taxon>
        <taxon>Bacteroidota</taxon>
        <taxon>Cytophagia</taxon>
        <taxon>Cytophagales</taxon>
        <taxon>Splendidivirgaceae</taxon>
        <taxon>Splendidivirga</taxon>
    </lineage>
</organism>
<sequence>MKNSAKLQFCICLLIIPFLSQAQTSNDPSILSLERIFSSSEFSSDWFGPARWIDSGDGYTTLENSADHPGYRDIVRYETSSGGRTILVSANKLVPEGAEDPLYVENYHWSEDKSKLLIYTNSKRVWRQNTRGDYWVLDLQSWSLKQLGGIKAAPSTLMFAKFSPDGGRVAYVRENNIYVERLSNNEIATITNDGTRKIINGTFDWVYEEEFSCRDGFRWSPDGESIAYWQLDAHGIRDFYMINNTDSVYSRMIPVQYPKAGMSNSACKVGVVSAKGGSTTWMKVEGDPRNNYIPRMMWAANSDELIIQHLNRRQDHNKVTICNAKTGEVDIIYEDKDEAWLDVVEDLKFLKEGKYFTWVSEKNGWKNVYQVSRDGKSEKMISPDGIDVVSIQLIDEKGGWLYYMASPGNATQRYLYRNRINGKIKPERLSPADQPGTHSYQISPNAKWAIHTYSRAGTPPVISLISLPDHKAVRVLVDNKKLIKTVEKIKKSPVEFFTIDVDEGISLDAYMIKPTDFDPTKKYPVLFHVYGEPWGQTVLDSWGWSNYLWHTMLTQQGYIVMSVDNRGTPGPKGREWRKCVHGQIGVLASADQASAVKEIIKRYDFIDEDRIGIWGWSGGGAMTLNAMFRYPETYKTGMSVAPVTNQLLYDNIYQERYSGLPAENPEGYKKGSPINFAKNLKGNLLLVHGTGDDNVHYQNTEVLINELVKHNKLFSLMSYPNRSHGIYEGRNTSRHLRETLTWYLKNNLPAGPK</sequence>
<dbReference type="SUPFAM" id="SSF82171">
    <property type="entry name" value="DPP6 N-terminal domain-like"/>
    <property type="match status" value="1"/>
</dbReference>
<dbReference type="InterPro" id="IPR050278">
    <property type="entry name" value="Serine_Prot_S9B/DPPIV"/>
</dbReference>
<dbReference type="Pfam" id="PF00930">
    <property type="entry name" value="DPPIV_N"/>
    <property type="match status" value="1"/>
</dbReference>
<keyword evidence="1" id="KW-0732">Signal</keyword>
<protein>
    <submittedName>
        <fullName evidence="4">S9 family peptidase</fullName>
    </submittedName>
</protein>
<evidence type="ECO:0000256" key="1">
    <source>
        <dbReference type="SAM" id="SignalP"/>
    </source>
</evidence>
<dbReference type="PANTHER" id="PTHR11731:SF193">
    <property type="entry name" value="DIPEPTIDYL PEPTIDASE 9"/>
    <property type="match status" value="1"/>
</dbReference>
<dbReference type="InterPro" id="IPR029058">
    <property type="entry name" value="AB_hydrolase_fold"/>
</dbReference>
<dbReference type="InterPro" id="IPR001375">
    <property type="entry name" value="Peptidase_S9_cat"/>
</dbReference>
<dbReference type="Gene3D" id="3.40.50.1820">
    <property type="entry name" value="alpha/beta hydrolase"/>
    <property type="match status" value="1"/>
</dbReference>
<evidence type="ECO:0000313" key="4">
    <source>
        <dbReference type="EMBL" id="MDN5200086.1"/>
    </source>
</evidence>